<dbReference type="Pfam" id="PF00933">
    <property type="entry name" value="Glyco_hydro_3"/>
    <property type="match status" value="1"/>
</dbReference>
<evidence type="ECO:0000256" key="1">
    <source>
        <dbReference type="ARBA" id="ARBA00005336"/>
    </source>
</evidence>
<feature type="signal peptide" evidence="4">
    <location>
        <begin position="1"/>
        <end position="25"/>
    </location>
</feature>
<dbReference type="PRINTS" id="PR00133">
    <property type="entry name" value="GLHYDRLASE3"/>
</dbReference>
<evidence type="ECO:0000256" key="2">
    <source>
        <dbReference type="ARBA" id="ARBA00022729"/>
    </source>
</evidence>
<dbReference type="PANTHER" id="PTHR42721">
    <property type="entry name" value="SUGAR HYDROLASE-RELATED"/>
    <property type="match status" value="1"/>
</dbReference>
<dbReference type="GO" id="GO:0045493">
    <property type="term" value="P:xylan catabolic process"/>
    <property type="evidence" value="ECO:0007669"/>
    <property type="project" value="InterPro"/>
</dbReference>
<evidence type="ECO:0000259" key="5">
    <source>
        <dbReference type="PROSITE" id="PS51820"/>
    </source>
</evidence>
<dbReference type="GO" id="GO:0009044">
    <property type="term" value="F:xylan 1,4-beta-xylosidase activity"/>
    <property type="evidence" value="ECO:0007669"/>
    <property type="project" value="InterPro"/>
</dbReference>
<evidence type="ECO:0000313" key="7">
    <source>
        <dbReference type="Proteomes" id="UP000315751"/>
    </source>
</evidence>
<keyword evidence="2 4" id="KW-0732">Signal</keyword>
<dbReference type="Pfam" id="PF01915">
    <property type="entry name" value="Glyco_hydro_3_C"/>
    <property type="match status" value="1"/>
</dbReference>
<dbReference type="Gene3D" id="3.20.20.300">
    <property type="entry name" value="Glycoside hydrolase, family 3, N-terminal domain"/>
    <property type="match status" value="1"/>
</dbReference>
<dbReference type="SUPFAM" id="SSF52279">
    <property type="entry name" value="Beta-D-glucan exohydrolase, C-terminal domain"/>
    <property type="match status" value="1"/>
</dbReference>
<dbReference type="InterPro" id="IPR044993">
    <property type="entry name" value="BXL"/>
</dbReference>
<dbReference type="Pfam" id="PF14310">
    <property type="entry name" value="Fn3-like"/>
    <property type="match status" value="1"/>
</dbReference>
<reference evidence="6 7" key="1">
    <citation type="submission" date="2019-06" db="EMBL/GenBank/DDBJ databases">
        <title>Genomic Encyclopedia of Type Strains, Phase IV (KMG-V): Genome sequencing to study the core and pangenomes of soil and plant-associated prokaryotes.</title>
        <authorList>
            <person name="Whitman W."/>
        </authorList>
    </citation>
    <scope>NUCLEOTIDE SEQUENCE [LARGE SCALE GENOMIC DNA]</scope>
    <source>
        <strain evidence="6 7">BR 11622</strain>
    </source>
</reference>
<accession>A0A560H412</accession>
<dbReference type="SUPFAM" id="SSF51445">
    <property type="entry name" value="(Trans)glycosidases"/>
    <property type="match status" value="1"/>
</dbReference>
<evidence type="ECO:0000256" key="4">
    <source>
        <dbReference type="SAM" id="SignalP"/>
    </source>
</evidence>
<comment type="caution">
    <text evidence="6">The sequence shown here is derived from an EMBL/GenBank/DDBJ whole genome shotgun (WGS) entry which is preliminary data.</text>
</comment>
<sequence>MRYRPLTRALLLSAAFFALTPQARADQPASSSLPPTAPSPAISDAWQKAQGLVARMTLDEKLGQLVNVAPAIPRLDIPAYNWWTESLHGAIGAVPTTNFPEPIGLAATFDAPLVHDVAGTVSVEVRALHTLGRATGHLGRIGTGLDTWSPNINIYRDPRWGRGQETYGEDPYLTARLAVAFIGGMQGPNPDLPDVVATPKHFAVHSGPESTRHAANVYVSPHDLEDTYLPAFRAAIVEARAGSIMCAYNRVDGQPACASDLLLKDHLRGAWHFTGYVVSDCDAVKDIADNHKYAPDQAAAVAAALKAGVDNECNVATLFGAGGGLAARYKEAYTRGLISAADIDLALVRLFSARYRNGDLPGLDRPKQDVPVQAIGTAEHQQLARKVAGESMVLLKNDGVLPLKPGVKVAVIGPHGDSTRVLRGNYSSALSAPPVSVLDGLRQVMPGARIIHVPFNETVMDGDPVPTSALVTPDGKPGVKAQYFNATGPVKAPAPDAPFGSMPPLEVAAKPALTRVEAQVGGSGHDQKTVAENYRVVWTGFLVPPESGTYRLGMTGFSGGEFEFDGRRVDLGTPLWGDLPKLETVTLEKGKRYPIRVATDVHGMGGVEFLWKRVAPAAATADGDLAAAVADADVIVAAVGLSADLEGEEMKRQIEGFAGGDKTSLDLPAEQRRLLQAAKATGKPVVVVLLNGSPLDLSWAKDNAAAIVEAWYPGQAGGLAVADVLSGKTNPAGRLPLTFYRSVADLPPFDDYAMTGRTYRYFTGQAVYPFGFGLSYTRFDYGPVTVQPTHGGAENGVRVTATVTNTGDRAGDEVAQLYLKPPAFEGAPRLALRGFQRLSLAPGESRTVSFELSPRDLSFVTRDGDRQVMAGTYQVSVGSGQPDSGVPSQQGQFATTAALSIAR</sequence>
<evidence type="ECO:0000313" key="6">
    <source>
        <dbReference type="EMBL" id="TWB40579.1"/>
    </source>
</evidence>
<feature type="chain" id="PRO_5022027872" evidence="4">
    <location>
        <begin position="26"/>
        <end position="903"/>
    </location>
</feature>
<dbReference type="InterPro" id="IPR017853">
    <property type="entry name" value="GH"/>
</dbReference>
<comment type="similarity">
    <text evidence="1">Belongs to the glycosyl hydrolase 3 family.</text>
</comment>
<evidence type="ECO:0000256" key="3">
    <source>
        <dbReference type="ARBA" id="ARBA00022801"/>
    </source>
</evidence>
<protein>
    <submittedName>
        <fullName evidence="6">Beta-glucosidase</fullName>
    </submittedName>
</protein>
<dbReference type="OrthoDB" id="9781691at2"/>
<keyword evidence="7" id="KW-1185">Reference proteome</keyword>
<dbReference type="InterPro" id="IPR013783">
    <property type="entry name" value="Ig-like_fold"/>
</dbReference>
<dbReference type="InterPro" id="IPR026891">
    <property type="entry name" value="Fn3-like"/>
</dbReference>
<keyword evidence="3" id="KW-0378">Hydrolase</keyword>
<dbReference type="InterPro" id="IPR002772">
    <property type="entry name" value="Glyco_hydro_3_C"/>
</dbReference>
<dbReference type="InterPro" id="IPR036881">
    <property type="entry name" value="Glyco_hydro_3_C_sf"/>
</dbReference>
<dbReference type="SMART" id="SM00758">
    <property type="entry name" value="PA14"/>
    <property type="match status" value="1"/>
</dbReference>
<dbReference type="EMBL" id="VITR01000009">
    <property type="protein sequence ID" value="TWB40579.1"/>
    <property type="molecule type" value="Genomic_DNA"/>
</dbReference>
<dbReference type="Gene3D" id="2.60.40.10">
    <property type="entry name" value="Immunoglobulins"/>
    <property type="match status" value="1"/>
</dbReference>
<dbReference type="SMART" id="SM01217">
    <property type="entry name" value="Fn3_like"/>
    <property type="match status" value="1"/>
</dbReference>
<dbReference type="Proteomes" id="UP000315751">
    <property type="component" value="Unassembled WGS sequence"/>
</dbReference>
<gene>
    <name evidence="6" type="ORF">FBZ90_109182</name>
</gene>
<dbReference type="GO" id="GO:0031222">
    <property type="term" value="P:arabinan catabolic process"/>
    <property type="evidence" value="ECO:0007669"/>
    <property type="project" value="TreeGrafter"/>
</dbReference>
<dbReference type="PANTHER" id="PTHR42721:SF3">
    <property type="entry name" value="BETA-D-XYLOSIDASE 5-RELATED"/>
    <property type="match status" value="1"/>
</dbReference>
<dbReference type="InterPro" id="IPR036962">
    <property type="entry name" value="Glyco_hydro_3_N_sf"/>
</dbReference>
<dbReference type="Gene3D" id="3.40.50.1700">
    <property type="entry name" value="Glycoside hydrolase family 3 C-terminal domain"/>
    <property type="match status" value="2"/>
</dbReference>
<feature type="domain" description="PA14" evidence="5">
    <location>
        <begin position="474"/>
        <end position="626"/>
    </location>
</feature>
<dbReference type="Pfam" id="PF07691">
    <property type="entry name" value="PA14"/>
    <property type="match status" value="1"/>
</dbReference>
<dbReference type="RefSeq" id="WP_145733793.1">
    <property type="nucleotide sequence ID" value="NZ_VITR01000009.1"/>
</dbReference>
<dbReference type="GO" id="GO:0046556">
    <property type="term" value="F:alpha-L-arabinofuranosidase activity"/>
    <property type="evidence" value="ECO:0007669"/>
    <property type="project" value="TreeGrafter"/>
</dbReference>
<name>A0A560H412_9PROT</name>
<dbReference type="PROSITE" id="PS51820">
    <property type="entry name" value="PA14"/>
    <property type="match status" value="1"/>
</dbReference>
<dbReference type="SUPFAM" id="SSF56988">
    <property type="entry name" value="Anthrax protective antigen"/>
    <property type="match status" value="1"/>
</dbReference>
<dbReference type="InterPro" id="IPR011658">
    <property type="entry name" value="PA14_dom"/>
</dbReference>
<proteinExistence type="inferred from homology"/>
<dbReference type="AlphaFoldDB" id="A0A560H412"/>
<dbReference type="InterPro" id="IPR037524">
    <property type="entry name" value="PA14/GLEYA"/>
</dbReference>
<organism evidence="6 7">
    <name type="scientific">Nitrospirillum amazonense</name>
    <dbReference type="NCBI Taxonomy" id="28077"/>
    <lineage>
        <taxon>Bacteria</taxon>
        <taxon>Pseudomonadati</taxon>
        <taxon>Pseudomonadota</taxon>
        <taxon>Alphaproteobacteria</taxon>
        <taxon>Rhodospirillales</taxon>
        <taxon>Azospirillaceae</taxon>
        <taxon>Nitrospirillum</taxon>
    </lineage>
</organism>
<dbReference type="InterPro" id="IPR001764">
    <property type="entry name" value="Glyco_hydro_3_N"/>
</dbReference>